<organism evidence="3 4">
    <name type="scientific">Actinomadura sediminis</name>
    <dbReference type="NCBI Taxonomy" id="1038904"/>
    <lineage>
        <taxon>Bacteria</taxon>
        <taxon>Bacillati</taxon>
        <taxon>Actinomycetota</taxon>
        <taxon>Actinomycetes</taxon>
        <taxon>Streptosporangiales</taxon>
        <taxon>Thermomonosporaceae</taxon>
        <taxon>Actinomadura</taxon>
    </lineage>
</organism>
<sequence>MRQALVVAGAALAVAAGTAVYAVSAGGGCGGSAVGLDVAVAPELVPAVTRAADDFNGRERRVGGRCVRVAVRAAGPAGVAALLSGRIPPDAGVRRPDVWVPDSSLWLRTLDDPPETVGGPVARSPLVAAVPRRRAGDVTAPTWDGVLQASMPGPGDARSTRLTLADPARTGAGLTALLLVHARLHKAEASFATFARAAQENMAPDARGVFEYLAGGGESVLPVLLAPEQSVWAYNRTGPEAPAEAVYPREGTLSLDYPFVLVDPERDEAARLFEGALRTPEARDALRALGFRDTGGAPPPDFRSTAGVRAQRPAELAAPTPQEVRDVVQAWARLALGSRMLSLIDVSGSMAAKVPGTDLTRLQAIAQAAQQGLTLQPDGTELGQWIFSTRMDGRRDWRETVPIGPLGERIGSATRRQRILGTLTALRPKPDGDTGLYDTLLAAMEFMRRTYKPEMINTVLVYTDGRNDDPDGPSLDETIDRLRDGNDPRRPVQIVVVGFGPEVDTDELERLADATRGSVYTAHRPSDVLRIFGEAMARRLCAPDC</sequence>
<dbReference type="InterPro" id="IPR002035">
    <property type="entry name" value="VWF_A"/>
</dbReference>
<dbReference type="SMART" id="SM00327">
    <property type="entry name" value="VWA"/>
    <property type="match status" value="1"/>
</dbReference>
<dbReference type="PROSITE" id="PS50234">
    <property type="entry name" value="VWFA"/>
    <property type="match status" value="1"/>
</dbReference>
<gene>
    <name evidence="3" type="ORF">ACFQ11_08585</name>
</gene>
<reference evidence="4" key="1">
    <citation type="journal article" date="2019" name="Int. J. Syst. Evol. Microbiol.">
        <title>The Global Catalogue of Microorganisms (GCM) 10K type strain sequencing project: providing services to taxonomists for standard genome sequencing and annotation.</title>
        <authorList>
            <consortium name="The Broad Institute Genomics Platform"/>
            <consortium name="The Broad Institute Genome Sequencing Center for Infectious Disease"/>
            <person name="Wu L."/>
            <person name="Ma J."/>
        </authorList>
    </citation>
    <scope>NUCLEOTIDE SEQUENCE [LARGE SCALE GENOMIC DNA]</scope>
    <source>
        <strain evidence="4">JCM 31202</strain>
    </source>
</reference>
<dbReference type="Gene3D" id="3.40.50.410">
    <property type="entry name" value="von Willebrand factor, type A domain"/>
    <property type="match status" value="1"/>
</dbReference>
<evidence type="ECO:0000256" key="1">
    <source>
        <dbReference type="SAM" id="SignalP"/>
    </source>
</evidence>
<evidence type="ECO:0000259" key="2">
    <source>
        <dbReference type="PROSITE" id="PS50234"/>
    </source>
</evidence>
<keyword evidence="1" id="KW-0732">Signal</keyword>
<feature type="chain" id="PRO_5046518914" evidence="1">
    <location>
        <begin position="23"/>
        <end position="545"/>
    </location>
</feature>
<evidence type="ECO:0000313" key="3">
    <source>
        <dbReference type="EMBL" id="MFD0900443.1"/>
    </source>
</evidence>
<feature type="signal peptide" evidence="1">
    <location>
        <begin position="1"/>
        <end position="22"/>
    </location>
</feature>
<feature type="domain" description="VWFA" evidence="2">
    <location>
        <begin position="339"/>
        <end position="536"/>
    </location>
</feature>
<dbReference type="SUPFAM" id="SSF53850">
    <property type="entry name" value="Periplasmic binding protein-like II"/>
    <property type="match status" value="1"/>
</dbReference>
<dbReference type="Proteomes" id="UP001596972">
    <property type="component" value="Unassembled WGS sequence"/>
</dbReference>
<name>A0ABW3EJD1_9ACTN</name>
<dbReference type="RefSeq" id="WP_378297446.1">
    <property type="nucleotide sequence ID" value="NZ_JBHTJA010000011.1"/>
</dbReference>
<dbReference type="SUPFAM" id="SSF53300">
    <property type="entry name" value="vWA-like"/>
    <property type="match status" value="1"/>
</dbReference>
<accession>A0ABW3EJD1</accession>
<protein>
    <submittedName>
        <fullName evidence="3">Substrate-binding and VWA domain-containing protein</fullName>
    </submittedName>
</protein>
<dbReference type="Pfam" id="PF00092">
    <property type="entry name" value="VWA"/>
    <property type="match status" value="1"/>
</dbReference>
<dbReference type="PROSITE" id="PS51257">
    <property type="entry name" value="PROKAR_LIPOPROTEIN"/>
    <property type="match status" value="1"/>
</dbReference>
<dbReference type="EMBL" id="JBHTJA010000011">
    <property type="protein sequence ID" value="MFD0900443.1"/>
    <property type="molecule type" value="Genomic_DNA"/>
</dbReference>
<dbReference type="Pfam" id="PF13531">
    <property type="entry name" value="SBP_bac_11"/>
    <property type="match status" value="1"/>
</dbReference>
<comment type="caution">
    <text evidence="3">The sequence shown here is derived from an EMBL/GenBank/DDBJ whole genome shotgun (WGS) entry which is preliminary data.</text>
</comment>
<keyword evidence="4" id="KW-1185">Reference proteome</keyword>
<proteinExistence type="predicted"/>
<evidence type="ECO:0000313" key="4">
    <source>
        <dbReference type="Proteomes" id="UP001596972"/>
    </source>
</evidence>
<dbReference type="InterPro" id="IPR036465">
    <property type="entry name" value="vWFA_dom_sf"/>
</dbReference>